<dbReference type="Pfam" id="PF00698">
    <property type="entry name" value="Acyl_transf_1"/>
    <property type="match status" value="1"/>
</dbReference>
<dbReference type="PANTHER" id="PTHR43775">
    <property type="entry name" value="FATTY ACID SYNTHASE"/>
    <property type="match status" value="1"/>
</dbReference>
<dbReference type="EMBL" id="JACHJT010000001">
    <property type="protein sequence ID" value="MBB4932805.1"/>
    <property type="molecule type" value="Genomic_DNA"/>
</dbReference>
<dbReference type="GO" id="GO:0004312">
    <property type="term" value="F:fatty acid synthase activity"/>
    <property type="evidence" value="ECO:0007669"/>
    <property type="project" value="TreeGrafter"/>
</dbReference>
<dbReference type="GO" id="GO:0005737">
    <property type="term" value="C:cytoplasm"/>
    <property type="evidence" value="ECO:0007669"/>
    <property type="project" value="TreeGrafter"/>
</dbReference>
<comment type="caution">
    <text evidence="5">The sequence shown here is derived from an EMBL/GenBank/DDBJ whole genome shotgun (WGS) entry which is preliminary data.</text>
</comment>
<name>A0A7W7W4J6_9ACTN</name>
<proteinExistence type="predicted"/>
<dbReference type="GO" id="GO:0071770">
    <property type="term" value="P:DIM/DIP cell wall layer assembly"/>
    <property type="evidence" value="ECO:0007669"/>
    <property type="project" value="TreeGrafter"/>
</dbReference>
<sequence>MQAEMDARGVEARRVADDVPAHSPLVARAAERLREELSDLDPRPAEIPMWPTALGHHAHLGTPLDGAYWAKQMRQPVAFLPTVHAVAAAYPGATWVELAGRSTLAPGVRDTLTETQSDPPQVVAAGHHSQSDDTALLSQLAHLYAHGHPPQHWPYVRQAPVRLPVAWHRCGCPWPGTTAPPPPMPRPARWACRPRCPPATTPRCTQPWSSSWPASWAATPRTSTPTPRWGN</sequence>
<keyword evidence="6" id="KW-1185">Reference proteome</keyword>
<feature type="region of interest" description="Disordered" evidence="3">
    <location>
        <begin position="203"/>
        <end position="231"/>
    </location>
</feature>
<dbReference type="InterPro" id="IPR050091">
    <property type="entry name" value="PKS_NRPS_Biosynth_Enz"/>
</dbReference>
<feature type="domain" description="Malonyl-CoA:ACP transacylase (MAT)" evidence="4">
    <location>
        <begin position="1"/>
        <end position="130"/>
    </location>
</feature>
<dbReference type="GO" id="GO:0006633">
    <property type="term" value="P:fatty acid biosynthetic process"/>
    <property type="evidence" value="ECO:0007669"/>
    <property type="project" value="TreeGrafter"/>
</dbReference>
<organism evidence="5 6">
    <name type="scientific">Lipingzhangella halophila</name>
    <dbReference type="NCBI Taxonomy" id="1783352"/>
    <lineage>
        <taxon>Bacteria</taxon>
        <taxon>Bacillati</taxon>
        <taxon>Actinomycetota</taxon>
        <taxon>Actinomycetes</taxon>
        <taxon>Streptosporangiales</taxon>
        <taxon>Nocardiopsidaceae</taxon>
        <taxon>Lipingzhangella</taxon>
    </lineage>
</organism>
<dbReference type="SUPFAM" id="SSF52151">
    <property type="entry name" value="FabD/lysophospholipase-like"/>
    <property type="match status" value="1"/>
</dbReference>
<dbReference type="GO" id="GO:0005886">
    <property type="term" value="C:plasma membrane"/>
    <property type="evidence" value="ECO:0007669"/>
    <property type="project" value="TreeGrafter"/>
</dbReference>
<dbReference type="AlphaFoldDB" id="A0A7W7W4J6"/>
<keyword evidence="1" id="KW-0596">Phosphopantetheine</keyword>
<accession>A0A7W7W4J6</accession>
<dbReference type="InterPro" id="IPR014043">
    <property type="entry name" value="Acyl_transferase_dom"/>
</dbReference>
<dbReference type="SMART" id="SM00827">
    <property type="entry name" value="PKS_AT"/>
    <property type="match status" value="1"/>
</dbReference>
<dbReference type="InterPro" id="IPR016035">
    <property type="entry name" value="Acyl_Trfase/lysoPLipase"/>
</dbReference>
<evidence type="ECO:0000256" key="2">
    <source>
        <dbReference type="ARBA" id="ARBA00022553"/>
    </source>
</evidence>
<dbReference type="Gene3D" id="3.30.70.3290">
    <property type="match status" value="1"/>
</dbReference>
<dbReference type="InterPro" id="IPR001227">
    <property type="entry name" value="Ac_transferase_dom_sf"/>
</dbReference>
<gene>
    <name evidence="5" type="ORF">F4561_003625</name>
</gene>
<keyword evidence="2" id="KW-0597">Phosphoprotein</keyword>
<evidence type="ECO:0000313" key="6">
    <source>
        <dbReference type="Proteomes" id="UP000523007"/>
    </source>
</evidence>
<evidence type="ECO:0000313" key="5">
    <source>
        <dbReference type="EMBL" id="MBB4932805.1"/>
    </source>
</evidence>
<protein>
    <submittedName>
        <fullName evidence="5">Acyl transferase domain-containing protein</fullName>
    </submittedName>
</protein>
<evidence type="ECO:0000256" key="3">
    <source>
        <dbReference type="SAM" id="MobiDB-lite"/>
    </source>
</evidence>
<dbReference type="Proteomes" id="UP000523007">
    <property type="component" value="Unassembled WGS sequence"/>
</dbReference>
<keyword evidence="5" id="KW-0808">Transferase</keyword>
<reference evidence="5 6" key="1">
    <citation type="submission" date="2020-08" db="EMBL/GenBank/DDBJ databases">
        <title>Sequencing the genomes of 1000 actinobacteria strains.</title>
        <authorList>
            <person name="Klenk H.-P."/>
        </authorList>
    </citation>
    <scope>NUCLEOTIDE SEQUENCE [LARGE SCALE GENOMIC DNA]</scope>
    <source>
        <strain evidence="5 6">DSM 102030</strain>
    </source>
</reference>
<dbReference type="Gene3D" id="3.40.366.10">
    <property type="entry name" value="Malonyl-Coenzyme A Acyl Carrier Protein, domain 2"/>
    <property type="match status" value="1"/>
</dbReference>
<evidence type="ECO:0000259" key="4">
    <source>
        <dbReference type="SMART" id="SM00827"/>
    </source>
</evidence>
<evidence type="ECO:0000256" key="1">
    <source>
        <dbReference type="ARBA" id="ARBA00022450"/>
    </source>
</evidence>
<dbReference type="PANTHER" id="PTHR43775:SF37">
    <property type="entry name" value="SI:DKEY-61P9.11"/>
    <property type="match status" value="1"/>
</dbReference>